<dbReference type="PANTHER" id="PTHR20963:SF42">
    <property type="entry name" value="PHOSPHOGLYCERATE MUTASE-LIKE PROTEIN"/>
    <property type="match status" value="1"/>
</dbReference>
<dbReference type="GO" id="GO:0003993">
    <property type="term" value="F:acid phosphatase activity"/>
    <property type="evidence" value="ECO:0007669"/>
    <property type="project" value="TreeGrafter"/>
</dbReference>
<keyword evidence="5" id="KW-1015">Disulfide bond</keyword>
<organism evidence="6 7">
    <name type="scientific">Neolecta irregularis (strain DAH-3)</name>
    <dbReference type="NCBI Taxonomy" id="1198029"/>
    <lineage>
        <taxon>Eukaryota</taxon>
        <taxon>Fungi</taxon>
        <taxon>Dikarya</taxon>
        <taxon>Ascomycota</taxon>
        <taxon>Taphrinomycotina</taxon>
        <taxon>Neolectales</taxon>
        <taxon>Neolectaceae</taxon>
        <taxon>Neolecta</taxon>
    </lineage>
</organism>
<dbReference type="AlphaFoldDB" id="A0A1U7LRK8"/>
<accession>A0A1U7LRK8</accession>
<dbReference type="STRING" id="1198029.A0A1U7LRK8"/>
<dbReference type="InterPro" id="IPR000560">
    <property type="entry name" value="His_Pase_clade-2"/>
</dbReference>
<dbReference type="CDD" id="cd07061">
    <property type="entry name" value="HP_HAP_like"/>
    <property type="match status" value="1"/>
</dbReference>
<gene>
    <name evidence="6" type="ORF">NEOLI_000834</name>
</gene>
<dbReference type="EMBL" id="LXFE01000464">
    <property type="protein sequence ID" value="OLL25258.1"/>
    <property type="molecule type" value="Genomic_DNA"/>
</dbReference>
<dbReference type="PROSITE" id="PS00778">
    <property type="entry name" value="HIS_ACID_PHOSPHAT_2"/>
    <property type="match status" value="1"/>
</dbReference>
<keyword evidence="7" id="KW-1185">Reference proteome</keyword>
<name>A0A1U7LRK8_NEOID</name>
<proteinExistence type="inferred from homology"/>
<dbReference type="OMA" id="SLHSPWC"/>
<dbReference type="PIRSF" id="PIRSF000894">
    <property type="entry name" value="Acid_phosphatase"/>
    <property type="match status" value="1"/>
</dbReference>
<evidence type="ECO:0000256" key="5">
    <source>
        <dbReference type="PIRSR" id="PIRSR000894-2"/>
    </source>
</evidence>
<comment type="similarity">
    <text evidence="1">Belongs to the histidine acid phosphatase family.</text>
</comment>
<dbReference type="SUPFAM" id="SSF53254">
    <property type="entry name" value="Phosphoglycerate mutase-like"/>
    <property type="match status" value="1"/>
</dbReference>
<dbReference type="InterPro" id="IPR029033">
    <property type="entry name" value="His_PPase_superfam"/>
</dbReference>
<sequence>MLFFKIFSRLAGFSSSNKYNRKFVVEEQLGNLTPYTKAPLPEGILFDKLPDTCSVVQASLLTRHGSRNPIISDARPIIRLKKILDDSTFPEELPPAWEFLRSWNNTLELNSLTAKGRKQSFVHGVNFRQTYNALYDPSENFTVVVGEKDRVIESAEWFRYGFFGKSVMDSSSSLLIPEENSVLSYITPSFSCPKWSYTDGLTAAANWSHIYLPPITQRINTLLPTFNFTDIDIQGMLFACPYELSRNGRSSFCSLFNPNEILDFQYQLDMLMYYATGYGLSDNLGPILGSYYVKELVNRLTKDAAEYTNSTSLFVDFGHDTSLDFFFSAMGFFKDEPQLSAFGPRNDTRLWRTNYQVPFAARVVTEKLLCEGELFVRIVLNGSPIRMPCSDAYGICKMVDFLNLTEWAVNVSQEDMRKICNH</sequence>
<evidence type="ECO:0000256" key="2">
    <source>
        <dbReference type="ARBA" id="ARBA00022801"/>
    </source>
</evidence>
<feature type="disulfide bond" evidence="5">
    <location>
        <begin position="53"/>
        <end position="370"/>
    </location>
</feature>
<comment type="caution">
    <text evidence="6">The sequence shown here is derived from an EMBL/GenBank/DDBJ whole genome shotgun (WGS) entry which is preliminary data.</text>
</comment>
<dbReference type="InterPro" id="IPR033379">
    <property type="entry name" value="Acid_Pase_AS"/>
</dbReference>
<feature type="active site" description="Proton donor" evidence="4">
    <location>
        <position position="320"/>
    </location>
</feature>
<reference evidence="6 7" key="1">
    <citation type="submission" date="2016-04" db="EMBL/GenBank/DDBJ databases">
        <title>Evolutionary innovation and constraint leading to complex multicellularity in the Ascomycota.</title>
        <authorList>
            <person name="Cisse O."/>
            <person name="Nguyen A."/>
            <person name="Hewitt D.A."/>
            <person name="Jedd G."/>
            <person name="Stajich J.E."/>
        </authorList>
    </citation>
    <scope>NUCLEOTIDE SEQUENCE [LARGE SCALE GENOMIC DNA]</scope>
    <source>
        <strain evidence="6 7">DAH-3</strain>
    </source>
</reference>
<evidence type="ECO:0000256" key="3">
    <source>
        <dbReference type="ARBA" id="ARBA00023180"/>
    </source>
</evidence>
<feature type="disulfide bond" evidence="5">
    <location>
        <begin position="240"/>
        <end position="253"/>
    </location>
</feature>
<keyword evidence="3" id="KW-0325">Glycoprotein</keyword>
<evidence type="ECO:0000256" key="1">
    <source>
        <dbReference type="ARBA" id="ARBA00005375"/>
    </source>
</evidence>
<dbReference type="InterPro" id="IPR016274">
    <property type="entry name" value="Histidine_acid_Pase_euk"/>
</dbReference>
<evidence type="ECO:0000313" key="7">
    <source>
        <dbReference type="Proteomes" id="UP000186594"/>
    </source>
</evidence>
<dbReference type="Gene3D" id="3.40.50.1240">
    <property type="entry name" value="Phosphoglycerate mutase-like"/>
    <property type="match status" value="1"/>
</dbReference>
<evidence type="ECO:0000313" key="6">
    <source>
        <dbReference type="EMBL" id="OLL25258.1"/>
    </source>
</evidence>
<protein>
    <submittedName>
        <fullName evidence="6">Acid phosphatase</fullName>
    </submittedName>
</protein>
<dbReference type="OrthoDB" id="6509975at2759"/>
<dbReference type="PROSITE" id="PS00616">
    <property type="entry name" value="HIS_ACID_PHOSPHAT_1"/>
    <property type="match status" value="1"/>
</dbReference>
<feature type="active site" description="Nucleophile" evidence="4">
    <location>
        <position position="64"/>
    </location>
</feature>
<dbReference type="Pfam" id="PF00328">
    <property type="entry name" value="His_Phos_2"/>
    <property type="match status" value="1"/>
</dbReference>
<dbReference type="Proteomes" id="UP000186594">
    <property type="component" value="Unassembled WGS sequence"/>
</dbReference>
<keyword evidence="2" id="KW-0378">Hydrolase</keyword>
<evidence type="ECO:0000256" key="4">
    <source>
        <dbReference type="PIRSR" id="PIRSR000894-1"/>
    </source>
</evidence>
<dbReference type="PANTHER" id="PTHR20963">
    <property type="entry name" value="MULTIPLE INOSITOL POLYPHOSPHATE PHOSPHATASE-RELATED"/>
    <property type="match status" value="1"/>
</dbReference>